<evidence type="ECO:0000256" key="7">
    <source>
        <dbReference type="ARBA" id="ARBA00048018"/>
    </source>
</evidence>
<reference evidence="8 10" key="2">
    <citation type="journal article" date="2013" name="Nature">
        <title>Insights into bilaterian evolution from three spiralian genomes.</title>
        <authorList>
            <person name="Simakov O."/>
            <person name="Marletaz F."/>
            <person name="Cho S.J."/>
            <person name="Edsinger-Gonzales E."/>
            <person name="Havlak P."/>
            <person name="Hellsten U."/>
            <person name="Kuo D.H."/>
            <person name="Larsson T."/>
            <person name="Lv J."/>
            <person name="Arendt D."/>
            <person name="Savage R."/>
            <person name="Osoegawa K."/>
            <person name="de Jong P."/>
            <person name="Grimwood J."/>
            <person name="Chapman J.A."/>
            <person name="Shapiro H."/>
            <person name="Aerts A."/>
            <person name="Otillar R.P."/>
            <person name="Terry A.Y."/>
            <person name="Boore J.L."/>
            <person name="Grigoriev I.V."/>
            <person name="Lindberg D.R."/>
            <person name="Seaver E.C."/>
            <person name="Weisblat D.A."/>
            <person name="Putnam N.H."/>
            <person name="Rokhsar D.S."/>
        </authorList>
    </citation>
    <scope>NUCLEOTIDE SEQUENCE</scope>
    <source>
        <strain evidence="8 10">I ESC-2004</strain>
    </source>
</reference>
<comment type="subcellular location">
    <subcellularLocation>
        <location evidence="1">Cytoplasm</location>
    </subcellularLocation>
</comment>
<evidence type="ECO:0000313" key="10">
    <source>
        <dbReference type="Proteomes" id="UP000014760"/>
    </source>
</evidence>
<dbReference type="EMBL" id="KB309128">
    <property type="protein sequence ID" value="ELT95466.1"/>
    <property type="molecule type" value="Genomic_DNA"/>
</dbReference>
<dbReference type="SUPFAM" id="SSF69500">
    <property type="entry name" value="DTD-like"/>
    <property type="match status" value="1"/>
</dbReference>
<comment type="catalytic activity">
    <reaction evidence="6">
        <text>glycyl-tRNA(Ala) + H2O = tRNA(Ala) + glycine + H(+)</text>
        <dbReference type="Rhea" id="RHEA:53744"/>
        <dbReference type="Rhea" id="RHEA-COMP:9657"/>
        <dbReference type="Rhea" id="RHEA-COMP:13640"/>
        <dbReference type="ChEBI" id="CHEBI:15377"/>
        <dbReference type="ChEBI" id="CHEBI:15378"/>
        <dbReference type="ChEBI" id="CHEBI:57305"/>
        <dbReference type="ChEBI" id="CHEBI:78442"/>
        <dbReference type="ChEBI" id="CHEBI:78522"/>
        <dbReference type="EC" id="3.1.1.96"/>
    </reaction>
</comment>
<dbReference type="GO" id="GO:0005737">
    <property type="term" value="C:cytoplasm"/>
    <property type="evidence" value="ECO:0007669"/>
    <property type="project" value="UniProtKB-SubCell"/>
</dbReference>
<dbReference type="AlphaFoldDB" id="R7TVH6"/>
<evidence type="ECO:0000256" key="6">
    <source>
        <dbReference type="ARBA" id="ARBA00047676"/>
    </source>
</evidence>
<accession>R7TVH6</accession>
<dbReference type="HOGENOM" id="CLU_076118_1_0_1"/>
<dbReference type="EC" id="3.1.1.96" evidence="3"/>
<keyword evidence="4" id="KW-0963">Cytoplasm</keyword>
<evidence type="ECO:0000256" key="5">
    <source>
        <dbReference type="ARBA" id="ARBA00022801"/>
    </source>
</evidence>
<reference evidence="10" key="1">
    <citation type="submission" date="2012-12" db="EMBL/GenBank/DDBJ databases">
        <authorList>
            <person name="Hellsten U."/>
            <person name="Grimwood J."/>
            <person name="Chapman J.A."/>
            <person name="Shapiro H."/>
            <person name="Aerts A."/>
            <person name="Otillar R.P."/>
            <person name="Terry A.Y."/>
            <person name="Boore J.L."/>
            <person name="Simakov O."/>
            <person name="Marletaz F."/>
            <person name="Cho S.-J."/>
            <person name="Edsinger-Gonzales E."/>
            <person name="Havlak P."/>
            <person name="Kuo D.-H."/>
            <person name="Larsson T."/>
            <person name="Lv J."/>
            <person name="Arendt D."/>
            <person name="Savage R."/>
            <person name="Osoegawa K."/>
            <person name="de Jong P."/>
            <person name="Lindberg D.R."/>
            <person name="Seaver E.C."/>
            <person name="Weisblat D.A."/>
            <person name="Putnam N.H."/>
            <person name="Grigoriev I.V."/>
            <person name="Rokhsar D.S."/>
        </authorList>
    </citation>
    <scope>NUCLEOTIDE SEQUENCE</scope>
    <source>
        <strain evidence="10">I ESC-2004</strain>
    </source>
</reference>
<organism evidence="8">
    <name type="scientific">Capitella teleta</name>
    <name type="common">Polychaete worm</name>
    <dbReference type="NCBI Taxonomy" id="283909"/>
    <lineage>
        <taxon>Eukaryota</taxon>
        <taxon>Metazoa</taxon>
        <taxon>Spiralia</taxon>
        <taxon>Lophotrochozoa</taxon>
        <taxon>Annelida</taxon>
        <taxon>Polychaeta</taxon>
        <taxon>Sedentaria</taxon>
        <taxon>Scolecida</taxon>
        <taxon>Capitellidae</taxon>
        <taxon>Capitella</taxon>
    </lineage>
</organism>
<keyword evidence="10" id="KW-1185">Reference proteome</keyword>
<gene>
    <name evidence="8" type="ORF">CAPTEDRAFT_175988</name>
</gene>
<dbReference type="Pfam" id="PF02580">
    <property type="entry name" value="Tyr_Deacylase"/>
    <property type="match status" value="1"/>
</dbReference>
<dbReference type="OrthoDB" id="275783at2759"/>
<comment type="subunit">
    <text evidence="2">Homodimer.</text>
</comment>
<proteinExistence type="predicted"/>
<dbReference type="OMA" id="QQCLHAK"/>
<dbReference type="STRING" id="283909.R7TVH6"/>
<dbReference type="GO" id="GO:0051500">
    <property type="term" value="F:D-tyrosyl-tRNA(Tyr) deacylase activity"/>
    <property type="evidence" value="ECO:0007669"/>
    <property type="project" value="TreeGrafter"/>
</dbReference>
<evidence type="ECO:0000256" key="4">
    <source>
        <dbReference type="ARBA" id="ARBA00022490"/>
    </source>
</evidence>
<keyword evidence="5" id="KW-0378">Hydrolase</keyword>
<dbReference type="InterPro" id="IPR023509">
    <property type="entry name" value="DTD-like_sf"/>
</dbReference>
<dbReference type="Gene3D" id="3.50.80.10">
    <property type="entry name" value="D-tyrosyl-tRNA(Tyr) deacylase"/>
    <property type="match status" value="1"/>
</dbReference>
<evidence type="ECO:0000256" key="1">
    <source>
        <dbReference type="ARBA" id="ARBA00004496"/>
    </source>
</evidence>
<evidence type="ECO:0000256" key="3">
    <source>
        <dbReference type="ARBA" id="ARBA00013056"/>
    </source>
</evidence>
<dbReference type="PANTHER" id="PTHR10472:SF1">
    <property type="entry name" value="D-AMINOACYL-TRNA DEACYLASE 2"/>
    <property type="match status" value="1"/>
</dbReference>
<evidence type="ECO:0000313" key="8">
    <source>
        <dbReference type="EMBL" id="ELT95466.1"/>
    </source>
</evidence>
<reference evidence="9" key="3">
    <citation type="submission" date="2015-06" db="UniProtKB">
        <authorList>
            <consortium name="EnsemblMetazoa"/>
        </authorList>
    </citation>
    <scope>IDENTIFICATION</scope>
</reference>
<name>R7TVH6_CAPTE</name>
<evidence type="ECO:0000256" key="2">
    <source>
        <dbReference type="ARBA" id="ARBA00011738"/>
    </source>
</evidence>
<dbReference type="Proteomes" id="UP000014760">
    <property type="component" value="Unassembled WGS sequence"/>
</dbReference>
<dbReference type="PANTHER" id="PTHR10472">
    <property type="entry name" value="D-TYROSYL-TRNA TYR DEACYLASE"/>
    <property type="match status" value="1"/>
</dbReference>
<dbReference type="EnsemblMetazoa" id="CapteT175988">
    <property type="protein sequence ID" value="CapteP175988"/>
    <property type="gene ID" value="CapteG175988"/>
</dbReference>
<protein>
    <recommendedName>
        <fullName evidence="3">D-aminoacyl-tRNA deacylase</fullName>
        <ecNumber evidence="3">3.1.1.96</ecNumber>
    </recommendedName>
</protein>
<comment type="catalytic activity">
    <reaction evidence="7">
        <text>a D-aminoacyl-tRNA + H2O = a tRNA + a D-alpha-amino acid + H(+)</text>
        <dbReference type="Rhea" id="RHEA:13953"/>
        <dbReference type="Rhea" id="RHEA-COMP:10123"/>
        <dbReference type="Rhea" id="RHEA-COMP:10124"/>
        <dbReference type="ChEBI" id="CHEBI:15377"/>
        <dbReference type="ChEBI" id="CHEBI:15378"/>
        <dbReference type="ChEBI" id="CHEBI:59871"/>
        <dbReference type="ChEBI" id="CHEBI:78442"/>
        <dbReference type="ChEBI" id="CHEBI:79333"/>
        <dbReference type="EC" id="3.1.1.96"/>
    </reaction>
</comment>
<evidence type="ECO:0000313" key="9">
    <source>
        <dbReference type="EnsemblMetazoa" id="CapteP175988"/>
    </source>
</evidence>
<sequence length="179" mass="19684">MAEADLQSQKKPQQQDPMFARVVLQQCISARLQIRPATADSSAEFVQIREGLVVHTCFCRGATAETVAKLATKVLNARVFKPEDSEKAISVLNLPGDVLIVPQATLGGRLKGNVLQYHRNLAKDESLKLYTDFVELCTKTVGDNNNRYGYGCQVFGGTYGNRQVLSMETNGPHSNIVEI</sequence>
<dbReference type="EMBL" id="AMQN01011836">
    <property type="status" value="NOT_ANNOTATED_CDS"/>
    <property type="molecule type" value="Genomic_DNA"/>
</dbReference>
<dbReference type="InterPro" id="IPR003732">
    <property type="entry name" value="Daa-tRNA_deacyls_DTD"/>
</dbReference>